<dbReference type="PANTHER" id="PTHR43625">
    <property type="entry name" value="AFLATOXIN B1 ALDEHYDE REDUCTASE"/>
    <property type="match status" value="1"/>
</dbReference>
<dbReference type="InterPro" id="IPR036812">
    <property type="entry name" value="NAD(P)_OxRdtase_dom_sf"/>
</dbReference>
<dbReference type="Proteomes" id="UP000281343">
    <property type="component" value="Unassembled WGS sequence"/>
</dbReference>
<gene>
    <name evidence="3" type="ORF">D9R08_07755</name>
</gene>
<feature type="domain" description="NADP-dependent oxidoreductase" evidence="2">
    <location>
        <begin position="7"/>
        <end position="288"/>
    </location>
</feature>
<proteinExistence type="predicted"/>
<dbReference type="InterPro" id="IPR023210">
    <property type="entry name" value="NADP_OxRdtase_dom"/>
</dbReference>
<dbReference type="PANTHER" id="PTHR43625:SF40">
    <property type="entry name" value="ALDO-KETO REDUCTASE YAKC [NADP(+)]"/>
    <property type="match status" value="1"/>
</dbReference>
<dbReference type="AlphaFoldDB" id="A0A3L9Y1H4"/>
<comment type="caution">
    <text evidence="3">The sequence shown here is derived from an EMBL/GenBank/DDBJ whole genome shotgun (WGS) entry which is preliminary data.</text>
</comment>
<dbReference type="GO" id="GO:0005737">
    <property type="term" value="C:cytoplasm"/>
    <property type="evidence" value="ECO:0007669"/>
    <property type="project" value="TreeGrafter"/>
</dbReference>
<reference evidence="3 4" key="1">
    <citation type="submission" date="2018-10" db="EMBL/GenBank/DDBJ databases">
        <authorList>
            <person name="Jung H.S."/>
            <person name="Jeon C.O."/>
        </authorList>
    </citation>
    <scope>NUCLEOTIDE SEQUENCE [LARGE SCALE GENOMIC DNA]</scope>
    <source>
        <strain evidence="3 4">MA-7-27</strain>
    </source>
</reference>
<dbReference type="Pfam" id="PF00248">
    <property type="entry name" value="Aldo_ket_red"/>
    <property type="match status" value="1"/>
</dbReference>
<evidence type="ECO:0000259" key="2">
    <source>
        <dbReference type="Pfam" id="PF00248"/>
    </source>
</evidence>
<dbReference type="SUPFAM" id="SSF51430">
    <property type="entry name" value="NAD(P)-linked oxidoreductase"/>
    <property type="match status" value="1"/>
</dbReference>
<dbReference type="GO" id="GO:0016491">
    <property type="term" value="F:oxidoreductase activity"/>
    <property type="evidence" value="ECO:0007669"/>
    <property type="project" value="UniProtKB-KW"/>
</dbReference>
<evidence type="ECO:0000313" key="3">
    <source>
        <dbReference type="EMBL" id="RMA42679.1"/>
    </source>
</evidence>
<keyword evidence="1" id="KW-0560">Oxidoreductase</keyword>
<dbReference type="Gene3D" id="3.20.20.100">
    <property type="entry name" value="NADP-dependent oxidoreductase domain"/>
    <property type="match status" value="1"/>
</dbReference>
<accession>A0A3L9Y1H4</accession>
<sequence length="311" mass="33693">MAMSEFYGAFDETENMATLERAMELGITMLDTADLYGDGRNEELLGRFIAQTSHAPLIASKCGIVRTDEIMSDGNFKRERCGTPDYITASCDDSLRRLGIDVIDLYYLHRIDPNVPVEDSMGALAELKTAGKIRAIGLSEPTADELTRANTVAPVDAVQSEYSLWTRLVEDEVLPVIRDTGGTLVCYSPLGRGLLRKTGAPPKLDADDFRRTLPRFTQDSFDANAPLFDLLDEVAADAGVSVPQLMLIWLLDQGGDIVPIPGARKIAHLEQNAAAVDLSVDRAALDRLSAAFSPDAVVGARYTEGKAVKAG</sequence>
<organism evidence="3 4">
    <name type="scientific">Rhodophyticola porphyridii</name>
    <dbReference type="NCBI Taxonomy" id="1852017"/>
    <lineage>
        <taxon>Bacteria</taxon>
        <taxon>Pseudomonadati</taxon>
        <taxon>Pseudomonadota</taxon>
        <taxon>Alphaproteobacteria</taxon>
        <taxon>Rhodobacterales</taxon>
        <taxon>Roseobacteraceae</taxon>
        <taxon>Rhodophyticola</taxon>
    </lineage>
</organism>
<dbReference type="EMBL" id="RCNT01000003">
    <property type="protein sequence ID" value="RMA42679.1"/>
    <property type="molecule type" value="Genomic_DNA"/>
</dbReference>
<dbReference type="InterPro" id="IPR050791">
    <property type="entry name" value="Aldo-Keto_reductase"/>
</dbReference>
<evidence type="ECO:0000313" key="4">
    <source>
        <dbReference type="Proteomes" id="UP000281343"/>
    </source>
</evidence>
<protein>
    <submittedName>
        <fullName evidence="3">Aldo/keto reductase</fullName>
    </submittedName>
</protein>
<evidence type="ECO:0000256" key="1">
    <source>
        <dbReference type="ARBA" id="ARBA00023002"/>
    </source>
</evidence>
<keyword evidence="4" id="KW-1185">Reference proteome</keyword>
<dbReference type="OrthoDB" id="9803483at2"/>
<name>A0A3L9Y1H4_9RHOB</name>